<comment type="function">
    <text evidence="9">Essential subunit of the Sec protein translocation channel SecYEG. Clamps together the 2 halves of SecY. May contact the channel plug during translocation.</text>
</comment>
<comment type="subunit">
    <text evidence="9">Component of the Sec protein translocase complex. Heterotrimer consisting of SecY, SecE and SecG subunits. The heterotrimers can form oligomers, although 1 heterotrimer is thought to be able to translocate proteins. Interacts with the ribosome. Interacts with SecDF, and other proteins may be involved. Interacts with SecA.</text>
</comment>
<dbReference type="EMBL" id="MFHQ01000036">
    <property type="protein sequence ID" value="OGF73812.1"/>
    <property type="molecule type" value="Genomic_DNA"/>
</dbReference>
<evidence type="ECO:0000256" key="5">
    <source>
        <dbReference type="ARBA" id="ARBA00022927"/>
    </source>
</evidence>
<dbReference type="AlphaFoldDB" id="A0A1F5WDK7"/>
<dbReference type="HAMAP" id="MF_00422">
    <property type="entry name" value="SecE"/>
    <property type="match status" value="1"/>
</dbReference>
<organism evidence="10 11">
    <name type="scientific">Candidatus Giovannonibacteria bacterium RIFCSPHIGHO2_02_FULL_46_20</name>
    <dbReference type="NCBI Taxonomy" id="1798338"/>
    <lineage>
        <taxon>Bacteria</taxon>
        <taxon>Candidatus Giovannoniibacteriota</taxon>
    </lineage>
</organism>
<dbReference type="GO" id="GO:0006605">
    <property type="term" value="P:protein targeting"/>
    <property type="evidence" value="ECO:0007669"/>
    <property type="project" value="UniProtKB-UniRule"/>
</dbReference>
<evidence type="ECO:0000256" key="9">
    <source>
        <dbReference type="HAMAP-Rule" id="MF_00422"/>
    </source>
</evidence>
<keyword evidence="3 9" id="KW-1003">Cell membrane</keyword>
<protein>
    <recommendedName>
        <fullName evidence="9">Protein translocase subunit SecE</fullName>
    </recommendedName>
</protein>
<reference evidence="10 11" key="1">
    <citation type="journal article" date="2016" name="Nat. Commun.">
        <title>Thousands of microbial genomes shed light on interconnected biogeochemical processes in an aquifer system.</title>
        <authorList>
            <person name="Anantharaman K."/>
            <person name="Brown C.T."/>
            <person name="Hug L.A."/>
            <person name="Sharon I."/>
            <person name="Castelle C.J."/>
            <person name="Probst A.J."/>
            <person name="Thomas B.C."/>
            <person name="Singh A."/>
            <person name="Wilkins M.J."/>
            <person name="Karaoz U."/>
            <person name="Brodie E.L."/>
            <person name="Williams K.H."/>
            <person name="Hubbard S.S."/>
            <person name="Banfield J.F."/>
        </authorList>
    </citation>
    <scope>NUCLEOTIDE SEQUENCE [LARGE SCALE GENOMIC DNA]</scope>
</reference>
<dbReference type="GO" id="GO:0005886">
    <property type="term" value="C:plasma membrane"/>
    <property type="evidence" value="ECO:0007669"/>
    <property type="project" value="UniProtKB-SubCell"/>
</dbReference>
<accession>A0A1F5WDK7</accession>
<keyword evidence="7 9" id="KW-0811">Translocation</keyword>
<feature type="transmembrane region" description="Helical" evidence="9">
    <location>
        <begin position="39"/>
        <end position="64"/>
    </location>
</feature>
<gene>
    <name evidence="9" type="primary">secE</name>
    <name evidence="10" type="ORF">A3J56_02155</name>
</gene>
<evidence type="ECO:0000256" key="4">
    <source>
        <dbReference type="ARBA" id="ARBA00022692"/>
    </source>
</evidence>
<proteinExistence type="inferred from homology"/>
<evidence type="ECO:0000256" key="3">
    <source>
        <dbReference type="ARBA" id="ARBA00022475"/>
    </source>
</evidence>
<keyword evidence="8 9" id="KW-0472">Membrane</keyword>
<evidence type="ECO:0000256" key="6">
    <source>
        <dbReference type="ARBA" id="ARBA00022989"/>
    </source>
</evidence>
<dbReference type="InterPro" id="IPR005807">
    <property type="entry name" value="SecE_bac"/>
</dbReference>
<dbReference type="NCBIfam" id="TIGR00964">
    <property type="entry name" value="secE_bact"/>
    <property type="match status" value="1"/>
</dbReference>
<dbReference type="InterPro" id="IPR038379">
    <property type="entry name" value="SecE_sf"/>
</dbReference>
<evidence type="ECO:0000256" key="1">
    <source>
        <dbReference type="ARBA" id="ARBA00004370"/>
    </source>
</evidence>
<name>A0A1F5WDK7_9BACT</name>
<sequence length="72" mass="8579">MIRINIRIPRIIMFQKLITYLKETRLEMRKVNWPSRRDTIRFTTTVVAVSLAIAVLLGTFDFIFRRLISLLV</sequence>
<dbReference type="GO" id="GO:0043952">
    <property type="term" value="P:protein transport by the Sec complex"/>
    <property type="evidence" value="ECO:0007669"/>
    <property type="project" value="UniProtKB-UniRule"/>
</dbReference>
<evidence type="ECO:0000313" key="10">
    <source>
        <dbReference type="EMBL" id="OGF73812.1"/>
    </source>
</evidence>
<keyword evidence="2 9" id="KW-0813">Transport</keyword>
<dbReference type="Pfam" id="PF00584">
    <property type="entry name" value="SecE"/>
    <property type="match status" value="1"/>
</dbReference>
<dbReference type="GO" id="GO:0065002">
    <property type="term" value="P:intracellular protein transmembrane transport"/>
    <property type="evidence" value="ECO:0007669"/>
    <property type="project" value="UniProtKB-UniRule"/>
</dbReference>
<evidence type="ECO:0000256" key="2">
    <source>
        <dbReference type="ARBA" id="ARBA00022448"/>
    </source>
</evidence>
<dbReference type="GO" id="GO:0009306">
    <property type="term" value="P:protein secretion"/>
    <property type="evidence" value="ECO:0007669"/>
    <property type="project" value="UniProtKB-UniRule"/>
</dbReference>
<keyword evidence="5 9" id="KW-0653">Protein transport</keyword>
<dbReference type="Proteomes" id="UP000178406">
    <property type="component" value="Unassembled WGS sequence"/>
</dbReference>
<comment type="similarity">
    <text evidence="9">Belongs to the SecE/SEC61-gamma family.</text>
</comment>
<evidence type="ECO:0000256" key="7">
    <source>
        <dbReference type="ARBA" id="ARBA00023010"/>
    </source>
</evidence>
<keyword evidence="6 9" id="KW-1133">Transmembrane helix</keyword>
<dbReference type="PANTHER" id="PTHR33910">
    <property type="entry name" value="PROTEIN TRANSLOCASE SUBUNIT SECE"/>
    <property type="match status" value="1"/>
</dbReference>
<dbReference type="Gene3D" id="1.20.5.1030">
    <property type="entry name" value="Preprotein translocase secy subunit"/>
    <property type="match status" value="1"/>
</dbReference>
<dbReference type="PANTHER" id="PTHR33910:SF1">
    <property type="entry name" value="PROTEIN TRANSLOCASE SUBUNIT SECE"/>
    <property type="match status" value="1"/>
</dbReference>
<dbReference type="STRING" id="1798338.A3J56_02155"/>
<comment type="caution">
    <text evidence="10">The sequence shown here is derived from an EMBL/GenBank/DDBJ whole genome shotgun (WGS) entry which is preliminary data.</text>
</comment>
<evidence type="ECO:0000256" key="8">
    <source>
        <dbReference type="ARBA" id="ARBA00023136"/>
    </source>
</evidence>
<dbReference type="GO" id="GO:0008320">
    <property type="term" value="F:protein transmembrane transporter activity"/>
    <property type="evidence" value="ECO:0007669"/>
    <property type="project" value="UniProtKB-UniRule"/>
</dbReference>
<dbReference type="PRINTS" id="PR01650">
    <property type="entry name" value="SECETRNLCASE"/>
</dbReference>
<keyword evidence="4 9" id="KW-0812">Transmembrane</keyword>
<dbReference type="InterPro" id="IPR001901">
    <property type="entry name" value="Translocase_SecE/Sec61-g"/>
</dbReference>
<comment type="subcellular location">
    <subcellularLocation>
        <location evidence="9">Cell membrane</location>
        <topology evidence="9">Single-pass membrane protein</topology>
    </subcellularLocation>
    <subcellularLocation>
        <location evidence="1">Membrane</location>
    </subcellularLocation>
</comment>
<evidence type="ECO:0000313" key="11">
    <source>
        <dbReference type="Proteomes" id="UP000178406"/>
    </source>
</evidence>